<dbReference type="Proteomes" id="UP000805193">
    <property type="component" value="Unassembled WGS sequence"/>
</dbReference>
<name>A0AC60Q512_IXOPE</name>
<comment type="caution">
    <text evidence="1">The sequence shown here is derived from an EMBL/GenBank/DDBJ whole genome shotgun (WGS) entry which is preliminary data.</text>
</comment>
<keyword evidence="2" id="KW-1185">Reference proteome</keyword>
<protein>
    <submittedName>
        <fullName evidence="1">Uncharacterized protein</fullName>
    </submittedName>
</protein>
<dbReference type="EMBL" id="JABSTQ010009487">
    <property type="protein sequence ID" value="KAG0428751.1"/>
    <property type="molecule type" value="Genomic_DNA"/>
</dbReference>
<organism evidence="1 2">
    <name type="scientific">Ixodes persulcatus</name>
    <name type="common">Taiga tick</name>
    <dbReference type="NCBI Taxonomy" id="34615"/>
    <lineage>
        <taxon>Eukaryota</taxon>
        <taxon>Metazoa</taxon>
        <taxon>Ecdysozoa</taxon>
        <taxon>Arthropoda</taxon>
        <taxon>Chelicerata</taxon>
        <taxon>Arachnida</taxon>
        <taxon>Acari</taxon>
        <taxon>Parasitiformes</taxon>
        <taxon>Ixodida</taxon>
        <taxon>Ixodoidea</taxon>
        <taxon>Ixodidae</taxon>
        <taxon>Ixodinae</taxon>
        <taxon>Ixodes</taxon>
    </lineage>
</organism>
<proteinExistence type="predicted"/>
<gene>
    <name evidence="1" type="ORF">HPB47_024282</name>
</gene>
<sequence>MTTYAAPKVVIVLEQIYDDSRGSGLLFEARTGALKTKMALGFRTADSKEDNGEQVETTKRRLEQWLERSWWSSENQRWTGMDTQERVQPADSTGSGRRPLTDDGDQGDEEKPGWSWPGTS</sequence>
<evidence type="ECO:0000313" key="1">
    <source>
        <dbReference type="EMBL" id="KAG0428751.1"/>
    </source>
</evidence>
<evidence type="ECO:0000313" key="2">
    <source>
        <dbReference type="Proteomes" id="UP000805193"/>
    </source>
</evidence>
<reference evidence="1 2" key="1">
    <citation type="journal article" date="2020" name="Cell">
        <title>Large-Scale Comparative Analyses of Tick Genomes Elucidate Their Genetic Diversity and Vector Capacities.</title>
        <authorList>
            <consortium name="Tick Genome and Microbiome Consortium (TIGMIC)"/>
            <person name="Jia N."/>
            <person name="Wang J."/>
            <person name="Shi W."/>
            <person name="Du L."/>
            <person name="Sun Y."/>
            <person name="Zhan W."/>
            <person name="Jiang J.F."/>
            <person name="Wang Q."/>
            <person name="Zhang B."/>
            <person name="Ji P."/>
            <person name="Bell-Sakyi L."/>
            <person name="Cui X.M."/>
            <person name="Yuan T.T."/>
            <person name="Jiang B.G."/>
            <person name="Yang W.F."/>
            <person name="Lam T.T."/>
            <person name="Chang Q.C."/>
            <person name="Ding S.J."/>
            <person name="Wang X.J."/>
            <person name="Zhu J.G."/>
            <person name="Ruan X.D."/>
            <person name="Zhao L."/>
            <person name="Wei J.T."/>
            <person name="Ye R.Z."/>
            <person name="Que T.C."/>
            <person name="Du C.H."/>
            <person name="Zhou Y.H."/>
            <person name="Cheng J.X."/>
            <person name="Dai P.F."/>
            <person name="Guo W.B."/>
            <person name="Han X.H."/>
            <person name="Huang E.J."/>
            <person name="Li L.F."/>
            <person name="Wei W."/>
            <person name="Gao Y.C."/>
            <person name="Liu J.Z."/>
            <person name="Shao H.Z."/>
            <person name="Wang X."/>
            <person name="Wang C.C."/>
            <person name="Yang T.C."/>
            <person name="Huo Q.B."/>
            <person name="Li W."/>
            <person name="Chen H.Y."/>
            <person name="Chen S.E."/>
            <person name="Zhou L.G."/>
            <person name="Ni X.B."/>
            <person name="Tian J.H."/>
            <person name="Sheng Y."/>
            <person name="Liu T."/>
            <person name="Pan Y.S."/>
            <person name="Xia L.Y."/>
            <person name="Li J."/>
            <person name="Zhao F."/>
            <person name="Cao W.C."/>
        </authorList>
    </citation>
    <scope>NUCLEOTIDE SEQUENCE [LARGE SCALE GENOMIC DNA]</scope>
    <source>
        <strain evidence="1">Iper-2018</strain>
    </source>
</reference>
<accession>A0AC60Q512</accession>